<dbReference type="SUPFAM" id="SSF47954">
    <property type="entry name" value="Cyclin-like"/>
    <property type="match status" value="2"/>
</dbReference>
<keyword evidence="6" id="KW-1133">Transmembrane helix</keyword>
<dbReference type="SMART" id="SM00385">
    <property type="entry name" value="CYCLIN"/>
    <property type="match status" value="1"/>
</dbReference>
<comment type="caution">
    <text evidence="8">The sequence shown here is derived from an EMBL/GenBank/DDBJ whole genome shotgun (WGS) entry which is preliminary data.</text>
</comment>
<keyword evidence="9" id="KW-1185">Reference proteome</keyword>
<organism evidence="8 9">
    <name type="scientific">Capsicum baccatum</name>
    <name type="common">Peruvian pepper</name>
    <dbReference type="NCBI Taxonomy" id="33114"/>
    <lineage>
        <taxon>Eukaryota</taxon>
        <taxon>Viridiplantae</taxon>
        <taxon>Streptophyta</taxon>
        <taxon>Embryophyta</taxon>
        <taxon>Tracheophyta</taxon>
        <taxon>Spermatophyta</taxon>
        <taxon>Magnoliopsida</taxon>
        <taxon>eudicotyledons</taxon>
        <taxon>Gunneridae</taxon>
        <taxon>Pentapetalae</taxon>
        <taxon>asterids</taxon>
        <taxon>lamiids</taxon>
        <taxon>Solanales</taxon>
        <taxon>Solanaceae</taxon>
        <taxon>Solanoideae</taxon>
        <taxon>Capsiceae</taxon>
        <taxon>Capsicum</taxon>
    </lineage>
</organism>
<dbReference type="Proteomes" id="UP000224567">
    <property type="component" value="Unassembled WGS sequence"/>
</dbReference>
<dbReference type="PANTHER" id="PTHR10177">
    <property type="entry name" value="CYCLINS"/>
    <property type="match status" value="1"/>
</dbReference>
<dbReference type="GO" id="GO:0051301">
    <property type="term" value="P:cell division"/>
    <property type="evidence" value="ECO:0007669"/>
    <property type="project" value="UniProtKB-KW"/>
</dbReference>
<evidence type="ECO:0000256" key="1">
    <source>
        <dbReference type="ARBA" id="ARBA00022618"/>
    </source>
</evidence>
<dbReference type="Pfam" id="PF00134">
    <property type="entry name" value="Cyclin_N"/>
    <property type="match status" value="1"/>
</dbReference>
<accession>A0A2G2XBF3</accession>
<reference evidence="9" key="2">
    <citation type="journal article" date="2017" name="J. Anim. Genet.">
        <title>Multiple reference genome sequences of hot pepper reveal the massive evolution of plant disease resistance genes by retroduplication.</title>
        <authorList>
            <person name="Kim S."/>
            <person name="Park J."/>
            <person name="Yeom S.-I."/>
            <person name="Kim Y.-M."/>
            <person name="Seo E."/>
            <person name="Kim K.-T."/>
            <person name="Kim M.-S."/>
            <person name="Lee J.M."/>
            <person name="Cheong K."/>
            <person name="Shin H.-S."/>
            <person name="Kim S.-B."/>
            <person name="Han K."/>
            <person name="Lee J."/>
            <person name="Park M."/>
            <person name="Lee H.-A."/>
            <person name="Lee H.-Y."/>
            <person name="Lee Y."/>
            <person name="Oh S."/>
            <person name="Lee J.H."/>
            <person name="Choi E."/>
            <person name="Choi E."/>
            <person name="Lee S.E."/>
            <person name="Jeon J."/>
            <person name="Kim H."/>
            <person name="Choi G."/>
            <person name="Song H."/>
            <person name="Lee J."/>
            <person name="Lee S.-C."/>
            <person name="Kwon J.-K."/>
            <person name="Lee H.-Y."/>
            <person name="Koo N."/>
            <person name="Hong Y."/>
            <person name="Kim R.W."/>
            <person name="Kang W.-H."/>
            <person name="Huh J.H."/>
            <person name="Kang B.-C."/>
            <person name="Yang T.-J."/>
            <person name="Lee Y.-H."/>
            <person name="Bennetzen J.L."/>
            <person name="Choi D."/>
        </authorList>
    </citation>
    <scope>NUCLEOTIDE SEQUENCE [LARGE SCALE GENOMIC DNA]</scope>
    <source>
        <strain evidence="9">cv. PBC81</strain>
    </source>
</reference>
<keyword evidence="6" id="KW-0472">Membrane</keyword>
<feature type="region of interest" description="Disordered" evidence="5">
    <location>
        <begin position="93"/>
        <end position="145"/>
    </location>
</feature>
<feature type="compositionally biased region" description="Pro residues" evidence="5">
    <location>
        <begin position="93"/>
        <end position="106"/>
    </location>
</feature>
<dbReference type="InterPro" id="IPR004367">
    <property type="entry name" value="Cyclin_C-dom"/>
</dbReference>
<dbReference type="InterPro" id="IPR006671">
    <property type="entry name" value="Cyclin_N"/>
</dbReference>
<sequence>MRNKRKHGEDQSLESMIHQAGSLGMTNNMEAKMTTILEALRCCASKNYMGMEFESNSLVGIIASTVIDSTPFCIFTFDSILLRIELFRKVPSPAPGPAPETSPAPTPDASAPTADASSPTPMMSPPAPPTSSPAGDPEDGLKTDSENSMMAFDNLSSLNTDFLAFIECGLNTSKWKLAVQIASKQQKPVVEDEEIEMEDAEDWSVMDIDSSDKKNELTIVKYIDDIYAYYMKAEVHYKFELMEETLYLTMNLIDRFLAVHSVIKKKLQLVCITALLLACKYEEFNMTVPVTYVFMQRFLKASQSDKKCTLGVSREWNATCEKHSNYDKNQILECSKLMVSFHQKAVVGKLTGVHRKSDLQKVDVDAAIEDFNNLERKAIGTVLFLDCVGSKLVIVSTMILCLFCKSKSKKFLLTN</sequence>
<dbReference type="InterPro" id="IPR036915">
    <property type="entry name" value="Cyclin-like_sf"/>
</dbReference>
<evidence type="ECO:0000256" key="2">
    <source>
        <dbReference type="ARBA" id="ARBA00023127"/>
    </source>
</evidence>
<feature type="compositionally biased region" description="Pro residues" evidence="5">
    <location>
        <begin position="122"/>
        <end position="131"/>
    </location>
</feature>
<keyword evidence="6" id="KW-0812">Transmembrane</keyword>
<evidence type="ECO:0000313" key="9">
    <source>
        <dbReference type="Proteomes" id="UP000224567"/>
    </source>
</evidence>
<dbReference type="EMBL" id="MLFT02000002">
    <property type="protein sequence ID" value="PHT54810.1"/>
    <property type="molecule type" value="Genomic_DNA"/>
</dbReference>
<proteinExistence type="inferred from homology"/>
<reference evidence="8 9" key="1">
    <citation type="journal article" date="2017" name="Genome Biol.">
        <title>New reference genome sequences of hot pepper reveal the massive evolution of plant disease-resistance genes by retroduplication.</title>
        <authorList>
            <person name="Kim S."/>
            <person name="Park J."/>
            <person name="Yeom S.I."/>
            <person name="Kim Y.M."/>
            <person name="Seo E."/>
            <person name="Kim K.T."/>
            <person name="Kim M.S."/>
            <person name="Lee J.M."/>
            <person name="Cheong K."/>
            <person name="Shin H.S."/>
            <person name="Kim S.B."/>
            <person name="Han K."/>
            <person name="Lee J."/>
            <person name="Park M."/>
            <person name="Lee H.A."/>
            <person name="Lee H.Y."/>
            <person name="Lee Y."/>
            <person name="Oh S."/>
            <person name="Lee J.H."/>
            <person name="Choi E."/>
            <person name="Choi E."/>
            <person name="Lee S.E."/>
            <person name="Jeon J."/>
            <person name="Kim H."/>
            <person name="Choi G."/>
            <person name="Song H."/>
            <person name="Lee J."/>
            <person name="Lee S.C."/>
            <person name="Kwon J.K."/>
            <person name="Lee H.Y."/>
            <person name="Koo N."/>
            <person name="Hong Y."/>
            <person name="Kim R.W."/>
            <person name="Kang W.H."/>
            <person name="Huh J.H."/>
            <person name="Kang B.C."/>
            <person name="Yang T.J."/>
            <person name="Lee Y.H."/>
            <person name="Bennetzen J.L."/>
            <person name="Choi D."/>
        </authorList>
    </citation>
    <scope>NUCLEOTIDE SEQUENCE [LARGE SCALE GENOMIC DNA]</scope>
    <source>
        <strain evidence="9">cv. PBC81</strain>
    </source>
</reference>
<evidence type="ECO:0000259" key="7">
    <source>
        <dbReference type="SMART" id="SM00385"/>
    </source>
</evidence>
<feature type="compositionally biased region" description="Low complexity" evidence="5">
    <location>
        <begin position="107"/>
        <end position="121"/>
    </location>
</feature>
<dbReference type="STRING" id="33114.A0A2G2XBF3"/>
<gene>
    <name evidence="8" type="ORF">CQW23_03296</name>
</gene>
<keyword evidence="2 4" id="KW-0195">Cyclin</keyword>
<keyword evidence="1" id="KW-0132">Cell division</keyword>
<evidence type="ECO:0000256" key="3">
    <source>
        <dbReference type="ARBA" id="ARBA00023306"/>
    </source>
</evidence>
<evidence type="ECO:0000256" key="4">
    <source>
        <dbReference type="RuleBase" id="RU000383"/>
    </source>
</evidence>
<feature type="domain" description="Cyclin-like" evidence="7">
    <location>
        <begin position="229"/>
        <end position="340"/>
    </location>
</feature>
<dbReference type="InterPro" id="IPR013763">
    <property type="entry name" value="Cyclin-like_dom"/>
</dbReference>
<feature type="transmembrane region" description="Helical" evidence="6">
    <location>
        <begin position="382"/>
        <end position="403"/>
    </location>
</feature>
<dbReference type="AlphaFoldDB" id="A0A2G2XBF3"/>
<evidence type="ECO:0000256" key="6">
    <source>
        <dbReference type="SAM" id="Phobius"/>
    </source>
</evidence>
<comment type="similarity">
    <text evidence="4">Belongs to the cyclin family.</text>
</comment>
<protein>
    <recommendedName>
        <fullName evidence="7">Cyclin-like domain-containing protein</fullName>
    </recommendedName>
</protein>
<dbReference type="InterPro" id="IPR039361">
    <property type="entry name" value="Cyclin"/>
</dbReference>
<name>A0A2G2XBF3_CAPBA</name>
<dbReference type="Gene3D" id="1.10.472.10">
    <property type="entry name" value="Cyclin-like"/>
    <property type="match status" value="1"/>
</dbReference>
<dbReference type="Pfam" id="PF02984">
    <property type="entry name" value="Cyclin_C"/>
    <property type="match status" value="1"/>
</dbReference>
<evidence type="ECO:0000256" key="5">
    <source>
        <dbReference type="SAM" id="MobiDB-lite"/>
    </source>
</evidence>
<keyword evidence="3" id="KW-0131">Cell cycle</keyword>
<dbReference type="OrthoDB" id="5590282at2759"/>
<evidence type="ECO:0000313" key="8">
    <source>
        <dbReference type="EMBL" id="PHT54810.1"/>
    </source>
</evidence>